<dbReference type="EC" id="2.7.11.1" evidence="2"/>
<comment type="catalytic activity">
    <reaction evidence="18">
        <text>L-threonyl-[protein] + ATP = O-phospho-L-threonyl-[protein] + ADP + H(+)</text>
        <dbReference type="Rhea" id="RHEA:46608"/>
        <dbReference type="Rhea" id="RHEA-COMP:11060"/>
        <dbReference type="Rhea" id="RHEA-COMP:11605"/>
        <dbReference type="ChEBI" id="CHEBI:15378"/>
        <dbReference type="ChEBI" id="CHEBI:30013"/>
        <dbReference type="ChEBI" id="CHEBI:30616"/>
        <dbReference type="ChEBI" id="CHEBI:61977"/>
        <dbReference type="ChEBI" id="CHEBI:456216"/>
        <dbReference type="EC" id="2.7.11.1"/>
    </reaction>
</comment>
<feature type="domain" description="Apple" evidence="25">
    <location>
        <begin position="332"/>
        <end position="414"/>
    </location>
</feature>
<feature type="binding site" evidence="20">
    <location>
        <position position="512"/>
    </location>
    <ligand>
        <name>ATP</name>
        <dbReference type="ChEBI" id="CHEBI:30616"/>
    </ligand>
</feature>
<dbReference type="FunFam" id="1.10.510.10:FF:000227">
    <property type="entry name" value="Serine/threonine-protein kinase"/>
    <property type="match status" value="2"/>
</dbReference>
<evidence type="ECO:0000256" key="6">
    <source>
        <dbReference type="ARBA" id="ARBA00022679"/>
    </source>
</evidence>
<evidence type="ECO:0000256" key="10">
    <source>
        <dbReference type="ARBA" id="ARBA00022741"/>
    </source>
</evidence>
<dbReference type="GO" id="GO:0048544">
    <property type="term" value="P:recognition of pollen"/>
    <property type="evidence" value="ECO:0007669"/>
    <property type="project" value="InterPro"/>
</dbReference>
<dbReference type="SUPFAM" id="SSF51110">
    <property type="entry name" value="alpha-D-mannose-specific plant lectins"/>
    <property type="match status" value="2"/>
</dbReference>
<dbReference type="Pfam" id="PF08276">
    <property type="entry name" value="PAN_2"/>
    <property type="match status" value="2"/>
</dbReference>
<feature type="domain" description="Protein kinase" evidence="23">
    <location>
        <begin position="1315"/>
        <end position="1606"/>
    </location>
</feature>
<dbReference type="GO" id="GO:0005524">
    <property type="term" value="F:ATP binding"/>
    <property type="evidence" value="ECO:0007669"/>
    <property type="project" value="UniProtKB-UniRule"/>
</dbReference>
<dbReference type="CDD" id="cd14066">
    <property type="entry name" value="STKc_IRAK"/>
    <property type="match status" value="2"/>
</dbReference>
<keyword evidence="8 22" id="KW-0732">Signal</keyword>
<comment type="catalytic activity">
    <reaction evidence="19">
        <text>L-seryl-[protein] + ATP = O-phospho-L-seryl-[protein] + ADP + H(+)</text>
        <dbReference type="Rhea" id="RHEA:17989"/>
        <dbReference type="Rhea" id="RHEA-COMP:9863"/>
        <dbReference type="Rhea" id="RHEA-COMP:11604"/>
        <dbReference type="ChEBI" id="CHEBI:15378"/>
        <dbReference type="ChEBI" id="CHEBI:29999"/>
        <dbReference type="ChEBI" id="CHEBI:30616"/>
        <dbReference type="ChEBI" id="CHEBI:83421"/>
        <dbReference type="ChEBI" id="CHEBI:456216"/>
        <dbReference type="EC" id="2.7.11.1"/>
    </reaction>
</comment>
<dbReference type="GO" id="GO:0051707">
    <property type="term" value="P:response to other organism"/>
    <property type="evidence" value="ECO:0007669"/>
    <property type="project" value="UniProtKB-ARBA"/>
</dbReference>
<evidence type="ECO:0000259" key="24">
    <source>
        <dbReference type="PROSITE" id="PS50927"/>
    </source>
</evidence>
<dbReference type="InterPro" id="IPR000719">
    <property type="entry name" value="Prot_kinase_dom"/>
</dbReference>
<keyword evidence="11" id="KW-0418">Kinase</keyword>
<feature type="transmembrane region" description="Helical" evidence="21">
    <location>
        <begin position="429"/>
        <end position="451"/>
    </location>
</feature>
<feature type="domain" description="Bulb-type lectin" evidence="24">
    <location>
        <begin position="837"/>
        <end position="967"/>
    </location>
</feature>
<evidence type="ECO:0000256" key="3">
    <source>
        <dbReference type="ARBA" id="ARBA00022475"/>
    </source>
</evidence>
<dbReference type="PROSITE" id="PS00108">
    <property type="entry name" value="PROTEIN_KINASE_ST"/>
    <property type="match status" value="2"/>
</dbReference>
<keyword evidence="10 20" id="KW-0547">Nucleotide-binding</keyword>
<feature type="domain" description="Bulb-type lectin" evidence="24">
    <location>
        <begin position="45"/>
        <end position="173"/>
    </location>
</feature>
<protein>
    <recommendedName>
        <fullName evidence="2">non-specific serine/threonine protein kinase</fullName>
        <ecNumber evidence="2">2.7.11.1</ecNumber>
    </recommendedName>
</protein>
<evidence type="ECO:0000256" key="20">
    <source>
        <dbReference type="PROSITE-ProRule" id="PRU10141"/>
    </source>
</evidence>
<organism evidence="26 27">
    <name type="scientific">Paspalum notatum var. saurae</name>
    <dbReference type="NCBI Taxonomy" id="547442"/>
    <lineage>
        <taxon>Eukaryota</taxon>
        <taxon>Viridiplantae</taxon>
        <taxon>Streptophyta</taxon>
        <taxon>Embryophyta</taxon>
        <taxon>Tracheophyta</taxon>
        <taxon>Spermatophyta</taxon>
        <taxon>Magnoliopsida</taxon>
        <taxon>Liliopsida</taxon>
        <taxon>Poales</taxon>
        <taxon>Poaceae</taxon>
        <taxon>PACMAD clade</taxon>
        <taxon>Panicoideae</taxon>
        <taxon>Andropogonodae</taxon>
        <taxon>Paspaleae</taxon>
        <taxon>Paspalinae</taxon>
        <taxon>Paspalum</taxon>
    </lineage>
</organism>
<evidence type="ECO:0000313" key="27">
    <source>
        <dbReference type="Proteomes" id="UP001341281"/>
    </source>
</evidence>
<dbReference type="PANTHER" id="PTHR47974">
    <property type="entry name" value="OS07G0415500 PROTEIN"/>
    <property type="match status" value="1"/>
</dbReference>
<feature type="binding site" evidence="20">
    <location>
        <position position="1344"/>
    </location>
    <ligand>
        <name>ATP</name>
        <dbReference type="ChEBI" id="CHEBI:30616"/>
    </ligand>
</feature>
<keyword evidence="27" id="KW-1185">Reference proteome</keyword>
<accession>A0AAQ3X5G8</accession>
<dbReference type="CDD" id="cd01098">
    <property type="entry name" value="PAN_AP_plant"/>
    <property type="match status" value="2"/>
</dbReference>
<dbReference type="InterPro" id="IPR017441">
    <property type="entry name" value="Protein_kinase_ATP_BS"/>
</dbReference>
<feature type="chain" id="PRO_5042837453" description="non-specific serine/threonine protein kinase" evidence="22">
    <location>
        <begin position="20"/>
        <end position="1617"/>
    </location>
</feature>
<keyword evidence="17" id="KW-0325">Glycoprotein</keyword>
<dbReference type="PROSITE" id="PS00107">
    <property type="entry name" value="PROTEIN_KINASE_ATP"/>
    <property type="match status" value="2"/>
</dbReference>
<dbReference type="PROSITE" id="PS50948">
    <property type="entry name" value="PAN"/>
    <property type="match status" value="2"/>
</dbReference>
<dbReference type="FunFam" id="3.30.200.20:FF:000370">
    <property type="entry name" value="Receptor-like protein kinase 4"/>
    <property type="match status" value="1"/>
</dbReference>
<dbReference type="SMART" id="SM00220">
    <property type="entry name" value="S_TKc"/>
    <property type="match status" value="2"/>
</dbReference>
<dbReference type="Gene3D" id="3.30.200.20">
    <property type="entry name" value="Phosphorylase Kinase, domain 1"/>
    <property type="match status" value="2"/>
</dbReference>
<evidence type="ECO:0000256" key="2">
    <source>
        <dbReference type="ARBA" id="ARBA00012513"/>
    </source>
</evidence>
<evidence type="ECO:0000259" key="23">
    <source>
        <dbReference type="PROSITE" id="PS50011"/>
    </source>
</evidence>
<dbReference type="PANTHER" id="PTHR47974:SF19">
    <property type="entry name" value="RECEPTOR-LIKE SERINE_THREONINE-PROTEIN KINASE"/>
    <property type="match status" value="1"/>
</dbReference>
<keyword evidence="3" id="KW-1003">Cell membrane</keyword>
<dbReference type="Pfam" id="PF00954">
    <property type="entry name" value="S_locus_glycop"/>
    <property type="match status" value="2"/>
</dbReference>
<dbReference type="GO" id="GO:0004674">
    <property type="term" value="F:protein serine/threonine kinase activity"/>
    <property type="evidence" value="ECO:0007669"/>
    <property type="project" value="UniProtKB-KW"/>
</dbReference>
<keyword evidence="4" id="KW-0723">Serine/threonine-protein kinase</keyword>
<reference evidence="26 27" key="1">
    <citation type="submission" date="2024-02" db="EMBL/GenBank/DDBJ databases">
        <title>High-quality chromosome-scale genome assembly of Pensacola bahiagrass (Paspalum notatum Flugge var. saurae).</title>
        <authorList>
            <person name="Vega J.M."/>
            <person name="Podio M."/>
            <person name="Orjuela J."/>
            <person name="Siena L.A."/>
            <person name="Pessino S.C."/>
            <person name="Combes M.C."/>
            <person name="Mariac C."/>
            <person name="Albertini E."/>
            <person name="Pupilli F."/>
            <person name="Ortiz J.P.A."/>
            <person name="Leblanc O."/>
        </authorList>
    </citation>
    <scope>NUCLEOTIDE SEQUENCE [LARGE SCALE GENOMIC DNA]</scope>
    <source>
        <strain evidence="26">R1</strain>
        <tissue evidence="26">Leaf</tissue>
    </source>
</reference>
<evidence type="ECO:0000256" key="14">
    <source>
        <dbReference type="ARBA" id="ARBA00023136"/>
    </source>
</evidence>
<evidence type="ECO:0000259" key="25">
    <source>
        <dbReference type="PROSITE" id="PS50948"/>
    </source>
</evidence>
<dbReference type="SMART" id="SM00108">
    <property type="entry name" value="B_lectin"/>
    <property type="match status" value="2"/>
</dbReference>
<keyword evidence="14 21" id="KW-0472">Membrane</keyword>
<dbReference type="EMBL" id="CP144751">
    <property type="protein sequence ID" value="WVZ85596.1"/>
    <property type="molecule type" value="Genomic_DNA"/>
</dbReference>
<dbReference type="InterPro" id="IPR003609">
    <property type="entry name" value="Pan_app"/>
</dbReference>
<evidence type="ECO:0000256" key="13">
    <source>
        <dbReference type="ARBA" id="ARBA00022989"/>
    </source>
</evidence>
<dbReference type="InterPro" id="IPR008271">
    <property type="entry name" value="Ser/Thr_kinase_AS"/>
</dbReference>
<dbReference type="CDD" id="cd00028">
    <property type="entry name" value="B_lectin"/>
    <property type="match status" value="2"/>
</dbReference>
<evidence type="ECO:0000256" key="17">
    <source>
        <dbReference type="ARBA" id="ARBA00023180"/>
    </source>
</evidence>
<evidence type="ECO:0000256" key="22">
    <source>
        <dbReference type="SAM" id="SignalP"/>
    </source>
</evidence>
<keyword evidence="6" id="KW-0808">Transferase</keyword>
<keyword evidence="12 20" id="KW-0067">ATP-binding</keyword>
<dbReference type="PROSITE" id="PS50927">
    <property type="entry name" value="BULB_LECTIN"/>
    <property type="match status" value="2"/>
</dbReference>
<keyword evidence="7 21" id="KW-0812">Transmembrane</keyword>
<evidence type="ECO:0000256" key="12">
    <source>
        <dbReference type="ARBA" id="ARBA00022840"/>
    </source>
</evidence>
<gene>
    <name evidence="26" type="ORF">U9M48_032504</name>
</gene>
<evidence type="ECO:0000256" key="7">
    <source>
        <dbReference type="ARBA" id="ARBA00022692"/>
    </source>
</evidence>
<evidence type="ECO:0000256" key="8">
    <source>
        <dbReference type="ARBA" id="ARBA00022729"/>
    </source>
</evidence>
<evidence type="ECO:0000256" key="5">
    <source>
        <dbReference type="ARBA" id="ARBA00022553"/>
    </source>
</evidence>
<dbReference type="InterPro" id="IPR000858">
    <property type="entry name" value="S_locus_glycoprot_dom"/>
</dbReference>
<dbReference type="SUPFAM" id="SSF56112">
    <property type="entry name" value="Protein kinase-like (PK-like)"/>
    <property type="match status" value="2"/>
</dbReference>
<comment type="subcellular location">
    <subcellularLocation>
        <location evidence="1">Cell membrane</location>
        <topology evidence="1">Single-pass type I membrane protein</topology>
    </subcellularLocation>
</comment>
<keyword evidence="13 21" id="KW-1133">Transmembrane helix</keyword>
<dbReference type="FunFam" id="3.30.200.20:FF:000178">
    <property type="entry name" value="serine/threonine-protein kinase PBS1-like"/>
    <property type="match status" value="1"/>
</dbReference>
<evidence type="ECO:0000256" key="15">
    <source>
        <dbReference type="ARBA" id="ARBA00023157"/>
    </source>
</evidence>
<dbReference type="Gene3D" id="1.10.510.10">
    <property type="entry name" value="Transferase(Phosphotransferase) domain 1"/>
    <property type="match status" value="2"/>
</dbReference>
<dbReference type="Gene3D" id="2.90.10.10">
    <property type="entry name" value="Bulb-type lectin domain"/>
    <property type="match status" value="2"/>
</dbReference>
<evidence type="ECO:0000256" key="4">
    <source>
        <dbReference type="ARBA" id="ARBA00022527"/>
    </source>
</evidence>
<dbReference type="Pfam" id="PF01453">
    <property type="entry name" value="B_lectin"/>
    <property type="match status" value="2"/>
</dbReference>
<feature type="transmembrane region" description="Helical" evidence="21">
    <location>
        <begin position="1257"/>
        <end position="1280"/>
    </location>
</feature>
<name>A0AAQ3X5G8_PASNO</name>
<dbReference type="Proteomes" id="UP001341281">
    <property type="component" value="Chromosome 07"/>
</dbReference>
<dbReference type="GO" id="GO:0030246">
    <property type="term" value="F:carbohydrate binding"/>
    <property type="evidence" value="ECO:0007669"/>
    <property type="project" value="UniProtKB-KW"/>
</dbReference>
<proteinExistence type="predicted"/>
<feature type="signal peptide" evidence="22">
    <location>
        <begin position="1"/>
        <end position="19"/>
    </location>
</feature>
<keyword evidence="5" id="KW-0597">Phosphoprotein</keyword>
<keyword evidence="16" id="KW-0675">Receptor</keyword>
<evidence type="ECO:0000256" key="16">
    <source>
        <dbReference type="ARBA" id="ARBA00023170"/>
    </source>
</evidence>
<feature type="domain" description="Apple" evidence="25">
    <location>
        <begin position="1160"/>
        <end position="1243"/>
    </location>
</feature>
<evidence type="ECO:0000256" key="19">
    <source>
        <dbReference type="ARBA" id="ARBA00048679"/>
    </source>
</evidence>
<keyword evidence="15" id="KW-1015">Disulfide bond</keyword>
<keyword evidence="9" id="KW-0430">Lectin</keyword>
<dbReference type="GO" id="GO:0005886">
    <property type="term" value="C:plasma membrane"/>
    <property type="evidence" value="ECO:0007669"/>
    <property type="project" value="UniProtKB-SubCell"/>
</dbReference>
<evidence type="ECO:0000256" key="9">
    <source>
        <dbReference type="ARBA" id="ARBA00022734"/>
    </source>
</evidence>
<evidence type="ECO:0000256" key="1">
    <source>
        <dbReference type="ARBA" id="ARBA00004251"/>
    </source>
</evidence>
<evidence type="ECO:0000256" key="21">
    <source>
        <dbReference type="SAM" id="Phobius"/>
    </source>
</evidence>
<evidence type="ECO:0000313" key="26">
    <source>
        <dbReference type="EMBL" id="WVZ85596.1"/>
    </source>
</evidence>
<dbReference type="Pfam" id="PF00069">
    <property type="entry name" value="Pkinase"/>
    <property type="match status" value="2"/>
</dbReference>
<dbReference type="InterPro" id="IPR036426">
    <property type="entry name" value="Bulb-type_lectin_dom_sf"/>
</dbReference>
<dbReference type="InterPro" id="IPR001480">
    <property type="entry name" value="Bulb-type_lectin_dom"/>
</dbReference>
<dbReference type="FunFam" id="2.90.10.10:FF:000002">
    <property type="entry name" value="Serine/threonine-protein kinase"/>
    <property type="match status" value="1"/>
</dbReference>
<dbReference type="SMART" id="SM00473">
    <property type="entry name" value="PAN_AP"/>
    <property type="match status" value="2"/>
</dbReference>
<sequence length="1617" mass="176570">MPLALLLFVLIFSRRHILLQVPSAAAAASARATILPGETLGGSDDDRLVSSTGKYALGFFQAGGSNKSPLDIDSGNTSSRYWYLGIWINRVPTITPVWVANGEHPIADPATALLTISPDGNLVVQNRVTGSVAWSTQANITANARNNTMATLSDGGNLVLIMQKSLEVLWQSFDHPTTSLLPGAKLGRDKVTGLNRRLVSRKNSVEQAPGAYALELDPTGAAQFVLVELNSGVTYWSSGEWNGRMGTWSRVFPWRFLLKSFIWYEQLQDWVISAVQPKSQCDVYAVCGPYTTCNDNVIPSCDCMKGFSIKSLKDWELEDRAGGCIRNTPLDCATGSTDGFYSMPCLRLPQNPQNLKNVAHEVECAKVCLSDCSCTAYSFGGYGCYVWHDELLNVRQQQYSDLTSAKVEFLKVRLAGKELKIWGNHRREMLVWAVTGAALALFGLVLSLMIWRNRAKLYGHTLNSVQSANGIVSFRYIDLQRATKGFSTKLGSGGFGSVYKGVLSDSTTIAVKMLDGFRQGEKQFRAEVSSIGMIQHVNLVKLIGFCCEGNKRLLVYEYLPYHSLDVHLFQSSGTILNWKNRYQIALGVARGLAYLHESCQEYIIHCDIKPQNILLDASFTPKIADFGMAKFLQRNFSQVLTTMRGTIGYLAPEWLSGMAITTKIDVYSYGMLLMEIISGRRNTSEHCTSCGDNDAYFPLQVANNLLEGDVQGLVDPKLCGDFSLKEVERACKVACWCIQDKDSDRPAMGEVVLILEGLREVDVPPLPKILQAVAGSPRPISLGHHSALIIANTGNQAIRRTSPVDLAMRLLLLHHLVLTLFLSSLHAPSSSAGTGGTDTLSRGHALAGEGRLVSSTGKFALGFFQTTAGGKSSNSSYLGIWFNRVPKLTPVWTANVDNPVTGATSPELVVSGDGNLIISAHGTIIWHTQLANITVDGDGDDTVAVLLDNGNLVLRSSSNASDVFWQSFDHPTDTLLSGAKIGRDKVSGLIRRIVSRKSSADQAPGVYSAELSLGAIELLWRSSAAYWSSGTWNGWFFSAIPEMSGQSGPTMCNYTFVNNTQEVYFSYTLLDESMIFHNFLDVSGQMHTRIWSDLARDWITASTQPKDPCGVYATCGPFTICNGNSDTFCDCMKGFSVRSPESWEQEDRTGGCIRNTPLNCGGADRNISGMADKFYSIPNIRLPQNTGGSQNNASSAGECARVCLSNCSCSAYSYGVGGCSIWHGELLNVVAEDNGETLYLRLAAKEVQGWKSKRSGMVIIGVAIGAGIALTGFILAVVIWRRIGKCRSSHTVDKNDRGGIGIIAFRYIDLERATRNFSEKLGGGSFGSVFKGCLPSNSTAVAVKRLECAHQGEKQFRAEVNSIGIIQHVNLVKLVGFCCERGRRVLVYEHMPNGSLDHHIFQSHGMVLSWAIRYQIALGVAKGLAYLHHGCRDCIIHCDIKPENILLDASFVPKIADFGMAKFLGRDFSRVVTTMRGTVGYLAPEWISGTAITPKVDVYSYGMVLLEIISGRRNSRVDESSRDDDDDDDHGCYFPVQVAHELLSGNIASLVDENLLGDVNLEEVDRVCKVACWCIQDNESDRPTMGEVVQFLDGTSEPDTPPMPRLLNAIAGGSNLA</sequence>
<feature type="domain" description="Protein kinase" evidence="23">
    <location>
        <begin position="484"/>
        <end position="758"/>
    </location>
</feature>
<dbReference type="InterPro" id="IPR011009">
    <property type="entry name" value="Kinase-like_dom_sf"/>
</dbReference>
<evidence type="ECO:0000256" key="11">
    <source>
        <dbReference type="ARBA" id="ARBA00022777"/>
    </source>
</evidence>
<dbReference type="PROSITE" id="PS50011">
    <property type="entry name" value="PROTEIN_KINASE_DOM"/>
    <property type="match status" value="2"/>
</dbReference>
<evidence type="ECO:0000256" key="18">
    <source>
        <dbReference type="ARBA" id="ARBA00047899"/>
    </source>
</evidence>